<dbReference type="InterPro" id="IPR038135">
    <property type="entry name" value="Methylthiotransferase_N_sf"/>
</dbReference>
<evidence type="ECO:0000256" key="3">
    <source>
        <dbReference type="ARBA" id="ARBA00022679"/>
    </source>
</evidence>
<dbReference type="Gene3D" id="3.40.50.12160">
    <property type="entry name" value="Methylthiotransferase, N-terminal domain"/>
    <property type="match status" value="1"/>
</dbReference>
<evidence type="ECO:0000256" key="5">
    <source>
        <dbReference type="ARBA" id="ARBA00022723"/>
    </source>
</evidence>
<dbReference type="PANTHER" id="PTHR11918:SF45">
    <property type="entry name" value="THREONYLCARBAMOYLADENOSINE TRNA METHYLTHIOTRANSFERASE"/>
    <property type="match status" value="1"/>
</dbReference>
<dbReference type="Pfam" id="PF04055">
    <property type="entry name" value="Radical_SAM"/>
    <property type="match status" value="1"/>
</dbReference>
<dbReference type="PROSITE" id="PS51918">
    <property type="entry name" value="RADICAL_SAM"/>
    <property type="match status" value="1"/>
</dbReference>
<dbReference type="GO" id="GO:0051539">
    <property type="term" value="F:4 iron, 4 sulfur cluster binding"/>
    <property type="evidence" value="ECO:0007669"/>
    <property type="project" value="UniProtKB-KW"/>
</dbReference>
<dbReference type="Gene3D" id="3.80.30.20">
    <property type="entry name" value="tm_1862 like domain"/>
    <property type="match status" value="1"/>
</dbReference>
<sequence length="391" mass="42345">MSAQAPELAKKADVVTFGCRLNIVDSEELARQFAGDGAVVVNTCAVTNEATRQARQAIRRLHRERPEAPIVVTGCAARIDPQSFAAMEGVARVVADEQPNRARTAEEGTRGFLAVQNGCDHSCTFCVIPAGRGASRSVSPQEALAQARALVESGKQEIVLTGVDLTSYDADGMRLGGLVRLLLRELPALPRLRLSSIDCIEADADLLIALAEEERLCPHLHLSLQSGDDLILKRMKRRHSRDDAIRFCAALRSARPEMVFGADFITGFPTETDEMFEQTVALVDACGLTHLHVFPFSPRPGAPAARMPQLARDVAKTRAARLREAGERALIRHLDAQVGRSLRLLTERGGMARAADFTLAHMPGIDAGRLIDARAAGHDGRALIVAPFTSW</sequence>
<dbReference type="PANTHER" id="PTHR11918">
    <property type="entry name" value="RADICAL SAM PROTEINS"/>
    <property type="match status" value="1"/>
</dbReference>
<dbReference type="PROSITE" id="PS51449">
    <property type="entry name" value="MTTASE_N"/>
    <property type="match status" value="1"/>
</dbReference>
<protein>
    <submittedName>
        <fullName evidence="10">Radical SAM protein</fullName>
    </submittedName>
</protein>
<dbReference type="SUPFAM" id="SSF102114">
    <property type="entry name" value="Radical SAM enzymes"/>
    <property type="match status" value="1"/>
</dbReference>
<evidence type="ECO:0000256" key="1">
    <source>
        <dbReference type="ARBA" id="ARBA00001966"/>
    </source>
</evidence>
<feature type="domain" description="Radical SAM core" evidence="9">
    <location>
        <begin position="105"/>
        <end position="332"/>
    </location>
</feature>
<keyword evidence="5" id="KW-0479">Metal-binding</keyword>
<dbReference type="Pfam" id="PF00919">
    <property type="entry name" value="UPF0004"/>
    <property type="match status" value="1"/>
</dbReference>
<dbReference type="SMART" id="SM00729">
    <property type="entry name" value="Elp3"/>
    <property type="match status" value="1"/>
</dbReference>
<dbReference type="KEGG" id="mpar:F7D14_12660"/>
<keyword evidence="3" id="KW-0808">Transferase</keyword>
<dbReference type="SFLD" id="SFLDG01082">
    <property type="entry name" value="B12-binding_domain_containing"/>
    <property type="match status" value="1"/>
</dbReference>
<organism evidence="10 11">
    <name type="scientific">Methylocystis parvus</name>
    <dbReference type="NCBI Taxonomy" id="134"/>
    <lineage>
        <taxon>Bacteria</taxon>
        <taxon>Pseudomonadati</taxon>
        <taxon>Pseudomonadota</taxon>
        <taxon>Alphaproteobacteria</taxon>
        <taxon>Hyphomicrobiales</taxon>
        <taxon>Methylocystaceae</taxon>
        <taxon>Methylocystis</taxon>
    </lineage>
</organism>
<evidence type="ECO:0000259" key="9">
    <source>
        <dbReference type="PROSITE" id="PS51918"/>
    </source>
</evidence>
<evidence type="ECO:0000313" key="11">
    <source>
        <dbReference type="Proteomes" id="UP000422569"/>
    </source>
</evidence>
<evidence type="ECO:0000256" key="2">
    <source>
        <dbReference type="ARBA" id="ARBA00022485"/>
    </source>
</evidence>
<name>A0A6B8M5S4_9HYPH</name>
<accession>A0A6B8M5S4</accession>
<dbReference type="AlphaFoldDB" id="A0A6B8M5S4"/>
<proteinExistence type="predicted"/>
<dbReference type="Proteomes" id="UP000422569">
    <property type="component" value="Chromosome"/>
</dbReference>
<evidence type="ECO:0000256" key="6">
    <source>
        <dbReference type="ARBA" id="ARBA00023004"/>
    </source>
</evidence>
<dbReference type="GO" id="GO:0046872">
    <property type="term" value="F:metal ion binding"/>
    <property type="evidence" value="ECO:0007669"/>
    <property type="project" value="UniProtKB-KW"/>
</dbReference>
<dbReference type="InterPro" id="IPR006638">
    <property type="entry name" value="Elp3/MiaA/NifB-like_rSAM"/>
</dbReference>
<evidence type="ECO:0000259" key="8">
    <source>
        <dbReference type="PROSITE" id="PS51449"/>
    </source>
</evidence>
<dbReference type="InterPro" id="IPR007197">
    <property type="entry name" value="rSAM"/>
</dbReference>
<keyword evidence="6" id="KW-0408">Iron</keyword>
<gene>
    <name evidence="10" type="ORF">F7D14_12660</name>
</gene>
<dbReference type="InterPro" id="IPR058240">
    <property type="entry name" value="rSAM_sf"/>
</dbReference>
<dbReference type="PROSITE" id="PS01278">
    <property type="entry name" value="MTTASE_RADICAL"/>
    <property type="match status" value="1"/>
</dbReference>
<evidence type="ECO:0000313" key="10">
    <source>
        <dbReference type="EMBL" id="QGM98241.1"/>
    </source>
</evidence>
<keyword evidence="11" id="KW-1185">Reference proteome</keyword>
<dbReference type="RefSeq" id="WP_016918007.1">
    <property type="nucleotide sequence ID" value="NZ_CP044331.1"/>
</dbReference>
<dbReference type="EMBL" id="CP044331">
    <property type="protein sequence ID" value="QGM98241.1"/>
    <property type="molecule type" value="Genomic_DNA"/>
</dbReference>
<evidence type="ECO:0000256" key="4">
    <source>
        <dbReference type="ARBA" id="ARBA00022691"/>
    </source>
</evidence>
<dbReference type="InterPro" id="IPR020612">
    <property type="entry name" value="Methylthiotransferase_CS"/>
</dbReference>
<dbReference type="SFLD" id="SFLDS00029">
    <property type="entry name" value="Radical_SAM"/>
    <property type="match status" value="1"/>
</dbReference>
<comment type="cofactor">
    <cofactor evidence="1">
        <name>[4Fe-4S] cluster</name>
        <dbReference type="ChEBI" id="CHEBI:49883"/>
    </cofactor>
</comment>
<dbReference type="InterPro" id="IPR023404">
    <property type="entry name" value="rSAM_horseshoe"/>
</dbReference>
<evidence type="ECO:0000256" key="7">
    <source>
        <dbReference type="ARBA" id="ARBA00023014"/>
    </source>
</evidence>
<reference evidence="10 11" key="1">
    <citation type="submission" date="2019-09" db="EMBL/GenBank/DDBJ databases">
        <title>Isolation and complete genome sequencing of Methylocystis species.</title>
        <authorList>
            <person name="Rumah B.L."/>
            <person name="Stead C.E."/>
            <person name="Stevens B.C."/>
            <person name="Minton N.P."/>
            <person name="Grosse-Honebrink A."/>
            <person name="Zhang Y."/>
        </authorList>
    </citation>
    <scope>NUCLEOTIDE SEQUENCE [LARGE SCALE GENOMIC DNA]</scope>
    <source>
        <strain evidence="10 11">BRCS2</strain>
    </source>
</reference>
<dbReference type="GO" id="GO:0035598">
    <property type="term" value="F:tRNA (N(6)-L-threonylcarbamoyladenosine(37)-C(2))-methylthiotransferase activity"/>
    <property type="evidence" value="ECO:0007669"/>
    <property type="project" value="TreeGrafter"/>
</dbReference>
<keyword evidence="4" id="KW-0949">S-adenosyl-L-methionine</keyword>
<keyword evidence="7" id="KW-0411">Iron-sulfur</keyword>
<dbReference type="InterPro" id="IPR013848">
    <property type="entry name" value="Methylthiotransferase_N"/>
</dbReference>
<feature type="domain" description="MTTase N-terminal" evidence="8">
    <location>
        <begin position="10"/>
        <end position="111"/>
    </location>
</feature>
<dbReference type="CDD" id="cd01335">
    <property type="entry name" value="Radical_SAM"/>
    <property type="match status" value="1"/>
</dbReference>
<keyword evidence="2" id="KW-0004">4Fe-4S</keyword>